<dbReference type="PANTHER" id="PTHR14379:SF7">
    <property type="entry name" value="ENDONUCLEASE OR GLYCOSYL HYDROLASE-RELATED"/>
    <property type="match status" value="1"/>
</dbReference>
<dbReference type="InterPro" id="IPR024768">
    <property type="entry name" value="Marf1"/>
</dbReference>
<evidence type="ECO:0000259" key="1">
    <source>
        <dbReference type="Pfam" id="PF01936"/>
    </source>
</evidence>
<organism evidence="2 3">
    <name type="scientific">Microthlaspi erraticum</name>
    <dbReference type="NCBI Taxonomy" id="1685480"/>
    <lineage>
        <taxon>Eukaryota</taxon>
        <taxon>Viridiplantae</taxon>
        <taxon>Streptophyta</taxon>
        <taxon>Embryophyta</taxon>
        <taxon>Tracheophyta</taxon>
        <taxon>Spermatophyta</taxon>
        <taxon>Magnoliopsida</taxon>
        <taxon>eudicotyledons</taxon>
        <taxon>Gunneridae</taxon>
        <taxon>Pentapetalae</taxon>
        <taxon>rosids</taxon>
        <taxon>malvids</taxon>
        <taxon>Brassicales</taxon>
        <taxon>Brassicaceae</taxon>
        <taxon>Coluteocarpeae</taxon>
        <taxon>Microthlaspi</taxon>
    </lineage>
</organism>
<reference evidence="2" key="1">
    <citation type="submission" date="2020-01" db="EMBL/GenBank/DDBJ databases">
        <authorList>
            <person name="Mishra B."/>
        </authorList>
    </citation>
    <scope>NUCLEOTIDE SEQUENCE [LARGE SCALE GENOMIC DNA]</scope>
</reference>
<dbReference type="GO" id="GO:0005777">
    <property type="term" value="C:peroxisome"/>
    <property type="evidence" value="ECO:0007669"/>
    <property type="project" value="InterPro"/>
</dbReference>
<sequence length="169" mass="19583">MDEESVWQTEQFPLTFYKEGETKTCVFWDMNDYPIPRGADPASIYKSIKDAISKQGCDGDLFIQAYVDVHKSRFPEREYSDAGFQVEVFPRDEGGNHARYCSMFADMRLWSFANLTTPSNVILLAKITDDDMAFRLRFMCKKIYGYFCCTDRKLPARSDSSFLTSLFDL</sequence>
<feature type="domain" description="NYN" evidence="1">
    <location>
        <begin position="23"/>
        <end position="129"/>
    </location>
</feature>
<evidence type="ECO:0000313" key="3">
    <source>
        <dbReference type="Proteomes" id="UP000467841"/>
    </source>
</evidence>
<dbReference type="GO" id="GO:0010468">
    <property type="term" value="P:regulation of gene expression"/>
    <property type="evidence" value="ECO:0007669"/>
    <property type="project" value="InterPro"/>
</dbReference>
<dbReference type="InterPro" id="IPR021139">
    <property type="entry name" value="NYN"/>
</dbReference>
<accession>A0A6D2IY48</accession>
<comment type="caution">
    <text evidence="2">The sequence shown here is derived from an EMBL/GenBank/DDBJ whole genome shotgun (WGS) entry which is preliminary data.</text>
</comment>
<dbReference type="GO" id="GO:0004540">
    <property type="term" value="F:RNA nuclease activity"/>
    <property type="evidence" value="ECO:0007669"/>
    <property type="project" value="InterPro"/>
</dbReference>
<dbReference type="Pfam" id="PF01936">
    <property type="entry name" value="NYN"/>
    <property type="match status" value="1"/>
</dbReference>
<protein>
    <recommendedName>
        <fullName evidence="1">NYN domain-containing protein</fullName>
    </recommendedName>
</protein>
<gene>
    <name evidence="2" type="ORF">MERR_LOCUS18777</name>
</gene>
<dbReference type="AlphaFoldDB" id="A0A6D2IY48"/>
<dbReference type="EMBL" id="CACVBM020001107">
    <property type="protein sequence ID" value="CAA7031542.1"/>
    <property type="molecule type" value="Genomic_DNA"/>
</dbReference>
<dbReference type="Proteomes" id="UP000467841">
    <property type="component" value="Unassembled WGS sequence"/>
</dbReference>
<name>A0A6D2IY48_9BRAS</name>
<proteinExistence type="predicted"/>
<dbReference type="PANTHER" id="PTHR14379">
    <property type="entry name" value="LIMKAIN B LKAP"/>
    <property type="match status" value="1"/>
</dbReference>
<dbReference type="CDD" id="cd10910">
    <property type="entry name" value="PIN_limkain_b1_N_like"/>
    <property type="match status" value="1"/>
</dbReference>
<dbReference type="OrthoDB" id="1113968at2759"/>
<evidence type="ECO:0000313" key="2">
    <source>
        <dbReference type="EMBL" id="CAA7031542.1"/>
    </source>
</evidence>
<keyword evidence="3" id="KW-1185">Reference proteome</keyword>